<keyword evidence="2" id="KW-0067">ATP-binding</keyword>
<dbReference type="AlphaFoldDB" id="A0A1Y3EXE5"/>
<dbReference type="InterPro" id="IPR011704">
    <property type="entry name" value="ATPase_dyneun-rel_AAA"/>
</dbReference>
<evidence type="ECO:0000259" key="3">
    <source>
        <dbReference type="Pfam" id="PF07728"/>
    </source>
</evidence>
<evidence type="ECO:0000256" key="1">
    <source>
        <dbReference type="ARBA" id="ARBA00022741"/>
    </source>
</evidence>
<gene>
    <name evidence="4" type="ORF">D917_01176</name>
</gene>
<dbReference type="Gene3D" id="3.40.50.300">
    <property type="entry name" value="P-loop containing nucleotide triphosphate hydrolases"/>
    <property type="match status" value="1"/>
</dbReference>
<evidence type="ECO:0000313" key="4">
    <source>
        <dbReference type="EMBL" id="OUC48546.1"/>
    </source>
</evidence>
<dbReference type="GO" id="GO:0016887">
    <property type="term" value="F:ATP hydrolysis activity"/>
    <property type="evidence" value="ECO:0007669"/>
    <property type="project" value="InterPro"/>
</dbReference>
<evidence type="ECO:0000256" key="2">
    <source>
        <dbReference type="ARBA" id="ARBA00022840"/>
    </source>
</evidence>
<dbReference type="Pfam" id="PF07728">
    <property type="entry name" value="AAA_5"/>
    <property type="match status" value="1"/>
</dbReference>
<name>A0A1Y3EXE5_9BILA</name>
<dbReference type="PANTHER" id="PTHR48103:SF2">
    <property type="entry name" value="MIDASIN"/>
    <property type="match status" value="1"/>
</dbReference>
<dbReference type="GO" id="GO:0030687">
    <property type="term" value="C:preribosome, large subunit precursor"/>
    <property type="evidence" value="ECO:0007669"/>
    <property type="project" value="TreeGrafter"/>
</dbReference>
<keyword evidence="1" id="KW-0547">Nucleotide-binding</keyword>
<dbReference type="GO" id="GO:0005634">
    <property type="term" value="C:nucleus"/>
    <property type="evidence" value="ECO:0007669"/>
    <property type="project" value="TreeGrafter"/>
</dbReference>
<accession>A0A1Y3EXE5</accession>
<feature type="domain" description="ATPase dynein-related AAA" evidence="3">
    <location>
        <begin position="3"/>
        <end position="131"/>
    </location>
</feature>
<dbReference type="GO" id="GO:0005524">
    <property type="term" value="F:ATP binding"/>
    <property type="evidence" value="ECO:0007669"/>
    <property type="project" value="UniProtKB-KW"/>
</dbReference>
<feature type="non-terminal residue" evidence="4">
    <location>
        <position position="225"/>
    </location>
</feature>
<reference evidence="4 5" key="1">
    <citation type="submission" date="2015-04" db="EMBL/GenBank/DDBJ databases">
        <title>Draft genome of the roundworm Trichinella nativa.</title>
        <authorList>
            <person name="Mitreva M."/>
        </authorList>
    </citation>
    <scope>NUCLEOTIDE SEQUENCE [LARGE SCALE GENOMIC DNA]</scope>
    <source>
        <strain evidence="4 5">ISS45</strain>
    </source>
</reference>
<evidence type="ECO:0000313" key="5">
    <source>
        <dbReference type="Proteomes" id="UP000243006"/>
    </source>
</evidence>
<organism evidence="4 5">
    <name type="scientific">Trichinella nativa</name>
    <dbReference type="NCBI Taxonomy" id="6335"/>
    <lineage>
        <taxon>Eukaryota</taxon>
        <taxon>Metazoa</taxon>
        <taxon>Ecdysozoa</taxon>
        <taxon>Nematoda</taxon>
        <taxon>Enoplea</taxon>
        <taxon>Dorylaimia</taxon>
        <taxon>Trichinellida</taxon>
        <taxon>Trichinellidae</taxon>
        <taxon>Trichinella</taxon>
    </lineage>
</organism>
<dbReference type="EMBL" id="LVZM01002584">
    <property type="protein sequence ID" value="OUC48546.1"/>
    <property type="molecule type" value="Genomic_DNA"/>
</dbReference>
<comment type="caution">
    <text evidence="4">The sequence shown here is derived from an EMBL/GenBank/DDBJ whole genome shotgun (WGS) entry which is preliminary data.</text>
</comment>
<dbReference type="GO" id="GO:0000027">
    <property type="term" value="P:ribosomal large subunit assembly"/>
    <property type="evidence" value="ECO:0007669"/>
    <property type="project" value="TreeGrafter"/>
</dbReference>
<proteinExistence type="predicted"/>
<dbReference type="PANTHER" id="PTHR48103">
    <property type="entry name" value="MIDASIN-RELATED"/>
    <property type="match status" value="1"/>
</dbReference>
<dbReference type="SUPFAM" id="SSF52540">
    <property type="entry name" value="P-loop containing nucleoside triphosphate hydrolases"/>
    <property type="match status" value="1"/>
</dbReference>
<protein>
    <submittedName>
        <fullName evidence="4">ATPase family protein</fullName>
    </submittedName>
</protein>
<dbReference type="InterPro" id="IPR027417">
    <property type="entry name" value="P-loop_NTPase"/>
</dbReference>
<dbReference type="GO" id="GO:0000055">
    <property type="term" value="P:ribosomal large subunit export from nucleus"/>
    <property type="evidence" value="ECO:0007669"/>
    <property type="project" value="TreeGrafter"/>
</dbReference>
<sequence>MFAKANNRSMNTVNCHMSTEAADFVGRLVPAPLECQERMSMFFYWLDGPLVKSMNQGEYFLIDEISLAEDAVIERLNSVLEPERTLTVYERIGCTQPMTVRSAPGFNVLATMNPGGDYGKRELSRALRNRFTEIWCKTTSFQASEEQEDMVELLSQNLPVEDDLLRNSLAKCMLDFLRQIDSRMPKEFSMRDVIAWLQFIKANVEMLDVTLSIVHGALATVIDSF</sequence>
<dbReference type="Proteomes" id="UP000243006">
    <property type="component" value="Unassembled WGS sequence"/>
</dbReference>